<evidence type="ECO:0000256" key="1">
    <source>
        <dbReference type="SAM" id="Phobius"/>
    </source>
</evidence>
<dbReference type="EMBL" id="LCBL01000003">
    <property type="protein sequence ID" value="KKS09100.1"/>
    <property type="molecule type" value="Genomic_DNA"/>
</dbReference>
<keyword evidence="1" id="KW-0472">Membrane</keyword>
<sequence>MTEQADLIVQIMGKIGDIAKDIAPIFTNLVLSLLVAVCVAFAVFGYAHFKDARVVQSKFLSASLIIVSLFFVAAIFWFFIVKLSLKGA</sequence>
<dbReference type="AlphaFoldDB" id="A0A0G0W7Z8"/>
<accession>A0A0G0W7Z8</accession>
<feature type="transmembrane region" description="Helical" evidence="1">
    <location>
        <begin position="22"/>
        <end position="47"/>
    </location>
</feature>
<evidence type="ECO:0000313" key="2">
    <source>
        <dbReference type="EMBL" id="KKS09100.1"/>
    </source>
</evidence>
<reference evidence="2 3" key="1">
    <citation type="journal article" date="2015" name="Nature">
        <title>rRNA introns, odd ribosomes, and small enigmatic genomes across a large radiation of phyla.</title>
        <authorList>
            <person name="Brown C.T."/>
            <person name="Hug L.A."/>
            <person name="Thomas B.C."/>
            <person name="Sharon I."/>
            <person name="Castelle C.J."/>
            <person name="Singh A."/>
            <person name="Wilkins M.J."/>
            <person name="Williams K.H."/>
            <person name="Banfield J.F."/>
        </authorList>
    </citation>
    <scope>NUCLEOTIDE SEQUENCE [LARGE SCALE GENOMIC DNA]</scope>
</reference>
<feature type="transmembrane region" description="Helical" evidence="1">
    <location>
        <begin position="59"/>
        <end position="80"/>
    </location>
</feature>
<keyword evidence="1" id="KW-0812">Transmembrane</keyword>
<dbReference type="Proteomes" id="UP000033869">
    <property type="component" value="Unassembled WGS sequence"/>
</dbReference>
<keyword evidence="1" id="KW-1133">Transmembrane helix</keyword>
<proteinExistence type="predicted"/>
<gene>
    <name evidence="2" type="ORF">UU65_C0003G0155</name>
</gene>
<protein>
    <submittedName>
        <fullName evidence="2">Uncharacterized protein</fullName>
    </submittedName>
</protein>
<comment type="caution">
    <text evidence="2">The sequence shown here is derived from an EMBL/GenBank/DDBJ whole genome shotgun (WGS) entry which is preliminary data.</text>
</comment>
<organism evidence="2 3">
    <name type="scientific">candidate division CPR2 bacterium GW2011_GWC1_41_48</name>
    <dbReference type="NCBI Taxonomy" id="1618344"/>
    <lineage>
        <taxon>Bacteria</taxon>
        <taxon>Bacteria division CPR2</taxon>
    </lineage>
</organism>
<name>A0A0G0W7Z8_UNCC2</name>
<evidence type="ECO:0000313" key="3">
    <source>
        <dbReference type="Proteomes" id="UP000033869"/>
    </source>
</evidence>